<dbReference type="SFLD" id="SFLDG01129">
    <property type="entry name" value="C1.5:_HAD__Beta-PGM__Phosphata"/>
    <property type="match status" value="1"/>
</dbReference>
<dbReference type="SUPFAM" id="SSF56784">
    <property type="entry name" value="HAD-like"/>
    <property type="match status" value="1"/>
</dbReference>
<dbReference type="Proteomes" id="UP000220034">
    <property type="component" value="Unassembled WGS sequence"/>
</dbReference>
<dbReference type="AlphaFoldDB" id="A0A2C9CPK7"/>
<gene>
    <name evidence="1" type="ORF">SAMN06273572_1011162</name>
</gene>
<dbReference type="PRINTS" id="PR00413">
    <property type="entry name" value="HADHALOGNASE"/>
</dbReference>
<dbReference type="InterPro" id="IPR036412">
    <property type="entry name" value="HAD-like_sf"/>
</dbReference>
<dbReference type="Gene3D" id="1.10.150.240">
    <property type="entry name" value="Putative phosphatase, domain 2"/>
    <property type="match status" value="1"/>
</dbReference>
<dbReference type="RefSeq" id="WP_097928818.1">
    <property type="nucleotide sequence ID" value="NZ_OCTN01000001.1"/>
</dbReference>
<dbReference type="NCBIfam" id="TIGR01509">
    <property type="entry name" value="HAD-SF-IA-v3"/>
    <property type="match status" value="1"/>
</dbReference>
<dbReference type="InterPro" id="IPR023214">
    <property type="entry name" value="HAD_sf"/>
</dbReference>
<evidence type="ECO:0000313" key="1">
    <source>
        <dbReference type="EMBL" id="SOH93306.1"/>
    </source>
</evidence>
<dbReference type="PANTHER" id="PTHR43611:SF3">
    <property type="entry name" value="FLAVIN MONONUCLEOTIDE HYDROLASE 1, CHLOROPLATIC"/>
    <property type="match status" value="1"/>
</dbReference>
<evidence type="ECO:0000313" key="2">
    <source>
        <dbReference type="Proteomes" id="UP000220034"/>
    </source>
</evidence>
<dbReference type="InterPro" id="IPR006439">
    <property type="entry name" value="HAD-SF_hydro_IA"/>
</dbReference>
<dbReference type="OrthoDB" id="9807742at2"/>
<name>A0A2C9CPK7_9RHOB</name>
<dbReference type="SFLD" id="SFLDS00003">
    <property type="entry name" value="Haloacid_Dehalogenase"/>
    <property type="match status" value="1"/>
</dbReference>
<dbReference type="PANTHER" id="PTHR43611">
    <property type="entry name" value="ALPHA-D-GLUCOSE 1-PHOSPHATE PHOSPHATASE"/>
    <property type="match status" value="1"/>
</dbReference>
<sequence length="204" mass="23348">MSNTPSAVIFDIGNVLIQWRPERLYAQIMPAEEMDRFFAAVDPHEMNDQIDRGAPFRETIYAHAEKFPEWANMIRLWHDRWIEMASPVIDDSVEMLRTLRANGVPCYALSNFGVESFAYAETCYPFLTEFDRRYISGHMRTAKPDAEIYQMVEADCGFSGPQLLFIDDKPENTAAAAQHGWQTHIFTQPAGLRTVLTDLDLPVP</sequence>
<dbReference type="Gene3D" id="3.40.50.1000">
    <property type="entry name" value="HAD superfamily/HAD-like"/>
    <property type="match status" value="1"/>
</dbReference>
<dbReference type="EMBL" id="OCTN01000001">
    <property type="protein sequence ID" value="SOH93306.1"/>
    <property type="molecule type" value="Genomic_DNA"/>
</dbReference>
<protein>
    <submittedName>
        <fullName evidence="1">2-haloacid dehalogenase</fullName>
    </submittedName>
</protein>
<keyword evidence="2" id="KW-1185">Reference proteome</keyword>
<reference evidence="2" key="1">
    <citation type="submission" date="2017-09" db="EMBL/GenBank/DDBJ databases">
        <authorList>
            <person name="Varghese N."/>
            <person name="Submissions S."/>
        </authorList>
    </citation>
    <scope>NUCLEOTIDE SEQUENCE [LARGE SCALE GENOMIC DNA]</scope>
    <source>
        <strain evidence="2">C7</strain>
    </source>
</reference>
<proteinExistence type="predicted"/>
<organism evidence="1 2">
    <name type="scientific">Pontivivens marinum</name>
    <dbReference type="NCBI Taxonomy" id="1690039"/>
    <lineage>
        <taxon>Bacteria</taxon>
        <taxon>Pseudomonadati</taxon>
        <taxon>Pseudomonadota</taxon>
        <taxon>Alphaproteobacteria</taxon>
        <taxon>Rhodobacterales</taxon>
        <taxon>Paracoccaceae</taxon>
        <taxon>Pontivivens</taxon>
    </lineage>
</organism>
<accession>A0A2C9CPK7</accession>
<dbReference type="InterPro" id="IPR023198">
    <property type="entry name" value="PGP-like_dom2"/>
</dbReference>
<dbReference type="CDD" id="cd02603">
    <property type="entry name" value="HAD_sEH-N_like"/>
    <property type="match status" value="1"/>
</dbReference>
<dbReference type="Pfam" id="PF00702">
    <property type="entry name" value="Hydrolase"/>
    <property type="match status" value="1"/>
</dbReference>